<dbReference type="Pfam" id="PF03171">
    <property type="entry name" value="2OG-FeII_Oxy"/>
    <property type="match status" value="1"/>
</dbReference>
<evidence type="ECO:0000259" key="1">
    <source>
        <dbReference type="Pfam" id="PF03171"/>
    </source>
</evidence>
<dbReference type="InterPro" id="IPR050231">
    <property type="entry name" value="Iron_ascorbate_oxido_reductase"/>
</dbReference>
<dbReference type="Gene3D" id="2.60.120.330">
    <property type="entry name" value="B-lactam Antibiotic, Isopenicillin N Synthase, Chain"/>
    <property type="match status" value="1"/>
</dbReference>
<proteinExistence type="predicted"/>
<dbReference type="PANTHER" id="PTHR47990">
    <property type="entry name" value="2-OXOGLUTARATE (2OG) AND FE(II)-DEPENDENT OXYGENASE SUPERFAMILY PROTEIN-RELATED"/>
    <property type="match status" value="1"/>
</dbReference>
<dbReference type="Proteomes" id="UP001237642">
    <property type="component" value="Unassembled WGS sequence"/>
</dbReference>
<gene>
    <name evidence="2" type="ORF">POM88_002208</name>
</gene>
<comment type="caution">
    <text evidence="2">The sequence shown here is derived from an EMBL/GenBank/DDBJ whole genome shotgun (WGS) entry which is preliminary data.</text>
</comment>
<dbReference type="InterPro" id="IPR044861">
    <property type="entry name" value="IPNS-like_FE2OG_OXY"/>
</dbReference>
<organism evidence="2 3">
    <name type="scientific">Heracleum sosnowskyi</name>
    <dbReference type="NCBI Taxonomy" id="360622"/>
    <lineage>
        <taxon>Eukaryota</taxon>
        <taxon>Viridiplantae</taxon>
        <taxon>Streptophyta</taxon>
        <taxon>Embryophyta</taxon>
        <taxon>Tracheophyta</taxon>
        <taxon>Spermatophyta</taxon>
        <taxon>Magnoliopsida</taxon>
        <taxon>eudicotyledons</taxon>
        <taxon>Gunneridae</taxon>
        <taxon>Pentapetalae</taxon>
        <taxon>asterids</taxon>
        <taxon>campanulids</taxon>
        <taxon>Apiales</taxon>
        <taxon>Apiaceae</taxon>
        <taxon>Apioideae</taxon>
        <taxon>apioid superclade</taxon>
        <taxon>Tordylieae</taxon>
        <taxon>Tordyliinae</taxon>
        <taxon>Heracleum</taxon>
    </lineage>
</organism>
<evidence type="ECO:0000313" key="2">
    <source>
        <dbReference type="EMBL" id="KAK1402603.1"/>
    </source>
</evidence>
<dbReference type="InterPro" id="IPR027443">
    <property type="entry name" value="IPNS-like_sf"/>
</dbReference>
<keyword evidence="3" id="KW-1185">Reference proteome</keyword>
<protein>
    <submittedName>
        <fullName evidence="2">Gibberellin 20 oxidase 2-like</fullName>
    </submittedName>
</protein>
<reference evidence="2" key="2">
    <citation type="submission" date="2023-05" db="EMBL/GenBank/DDBJ databases">
        <authorList>
            <person name="Schelkunov M.I."/>
        </authorList>
    </citation>
    <scope>NUCLEOTIDE SEQUENCE</scope>
    <source>
        <strain evidence="2">Hsosn_3</strain>
        <tissue evidence="2">Leaf</tissue>
    </source>
</reference>
<sequence>MEGAREKADTDAGALTVLYQDEVGGHEVKRKTDGEWIRIKPTPNAYIVNVGDITQVWSRDKYERVEHRATVNSEKEIFSIPYFFFNSTHSTMVEPVEELTDDVNPAKYKAYNWEKFLTSRTLSNFKKLDVENIQIHHIKAST</sequence>
<dbReference type="EMBL" id="JAUIZM010000001">
    <property type="protein sequence ID" value="KAK1402603.1"/>
    <property type="molecule type" value="Genomic_DNA"/>
</dbReference>
<dbReference type="AlphaFoldDB" id="A0AAD8NCC9"/>
<accession>A0AAD8NCC9</accession>
<reference evidence="2" key="1">
    <citation type="submission" date="2023-02" db="EMBL/GenBank/DDBJ databases">
        <title>Genome of toxic invasive species Heracleum sosnowskyi carries increased number of genes despite the absence of recent whole-genome duplications.</title>
        <authorList>
            <person name="Schelkunov M."/>
            <person name="Shtratnikova V."/>
            <person name="Makarenko M."/>
            <person name="Klepikova A."/>
            <person name="Omelchenko D."/>
            <person name="Novikova G."/>
            <person name="Obukhova E."/>
            <person name="Bogdanov V."/>
            <person name="Penin A."/>
            <person name="Logacheva M."/>
        </authorList>
    </citation>
    <scope>NUCLEOTIDE SEQUENCE</scope>
    <source>
        <strain evidence="2">Hsosn_3</strain>
        <tissue evidence="2">Leaf</tissue>
    </source>
</reference>
<dbReference type="SUPFAM" id="SSF51197">
    <property type="entry name" value="Clavaminate synthase-like"/>
    <property type="match status" value="1"/>
</dbReference>
<name>A0AAD8NCC9_9APIA</name>
<feature type="domain" description="Isopenicillin N synthase-like Fe(2+) 2OG dioxygenase" evidence="1">
    <location>
        <begin position="7"/>
        <end position="84"/>
    </location>
</feature>
<evidence type="ECO:0000313" key="3">
    <source>
        <dbReference type="Proteomes" id="UP001237642"/>
    </source>
</evidence>